<dbReference type="CDD" id="cd17920">
    <property type="entry name" value="DEXHc_RecQ"/>
    <property type="match status" value="1"/>
</dbReference>
<dbReference type="GO" id="GO:0009432">
    <property type="term" value="P:SOS response"/>
    <property type="evidence" value="ECO:0007669"/>
    <property type="project" value="UniProtKB-UniRule"/>
</dbReference>
<dbReference type="Gene3D" id="1.10.10.10">
    <property type="entry name" value="Winged helix-like DNA-binding domain superfamily/Winged helix DNA-binding domain"/>
    <property type="match status" value="1"/>
</dbReference>
<evidence type="ECO:0000259" key="17">
    <source>
        <dbReference type="PROSITE" id="PS50967"/>
    </source>
</evidence>
<feature type="domain" description="HRDC" evidence="17">
    <location>
        <begin position="512"/>
        <end position="590"/>
    </location>
</feature>
<dbReference type="Pfam" id="PF00570">
    <property type="entry name" value="HRDC"/>
    <property type="match status" value="1"/>
</dbReference>
<dbReference type="Gene3D" id="1.10.150.80">
    <property type="entry name" value="HRDC domain"/>
    <property type="match status" value="1"/>
</dbReference>
<dbReference type="InterPro" id="IPR044876">
    <property type="entry name" value="HRDC_dom_sf"/>
</dbReference>
<dbReference type="PANTHER" id="PTHR13710">
    <property type="entry name" value="DNA HELICASE RECQ FAMILY MEMBER"/>
    <property type="match status" value="1"/>
</dbReference>
<keyword evidence="10" id="KW-0067">ATP-binding</keyword>
<dbReference type="EMBL" id="FOHA01000011">
    <property type="protein sequence ID" value="SER93128.1"/>
    <property type="molecule type" value="Genomic_DNA"/>
</dbReference>
<dbReference type="GO" id="GO:0005524">
    <property type="term" value="F:ATP binding"/>
    <property type="evidence" value="ECO:0007669"/>
    <property type="project" value="UniProtKB-KW"/>
</dbReference>
<dbReference type="GO" id="GO:0006281">
    <property type="term" value="P:DNA repair"/>
    <property type="evidence" value="ECO:0007669"/>
    <property type="project" value="UniProtKB-KW"/>
</dbReference>
<keyword evidence="14" id="KW-0413">Isomerase</keyword>
<dbReference type="FunFam" id="1.10.150.80:FF:000002">
    <property type="entry name" value="ATP-dependent DNA helicase RecQ"/>
    <property type="match status" value="1"/>
</dbReference>
<dbReference type="PROSITE" id="PS50967">
    <property type="entry name" value="HRDC"/>
    <property type="match status" value="1"/>
</dbReference>
<dbReference type="AlphaFoldDB" id="A0A1H9T7J9"/>
<dbReference type="PROSITE" id="PS51194">
    <property type="entry name" value="HELICASE_CTER"/>
    <property type="match status" value="1"/>
</dbReference>
<keyword evidence="21" id="KW-1185">Reference proteome</keyword>
<organism evidence="20 21">
    <name type="scientific">Isobaculum melis</name>
    <dbReference type="NCBI Taxonomy" id="142588"/>
    <lineage>
        <taxon>Bacteria</taxon>
        <taxon>Bacillati</taxon>
        <taxon>Bacillota</taxon>
        <taxon>Bacilli</taxon>
        <taxon>Lactobacillales</taxon>
        <taxon>Carnobacteriaceae</taxon>
        <taxon>Isobaculum</taxon>
    </lineage>
</organism>
<dbReference type="InterPro" id="IPR002121">
    <property type="entry name" value="HRDC_dom"/>
</dbReference>
<evidence type="ECO:0000256" key="8">
    <source>
        <dbReference type="ARBA" id="ARBA00022806"/>
    </source>
</evidence>
<dbReference type="SMART" id="SM00487">
    <property type="entry name" value="DEXDc"/>
    <property type="match status" value="1"/>
</dbReference>
<comment type="catalytic activity">
    <reaction evidence="15">
        <text>Couples ATP hydrolysis with the unwinding of duplex DNA by translocating in the 3'-5' direction.</text>
        <dbReference type="EC" id="5.6.2.4"/>
    </reaction>
</comment>
<evidence type="ECO:0000256" key="6">
    <source>
        <dbReference type="ARBA" id="ARBA00022763"/>
    </source>
</evidence>
<comment type="similarity">
    <text evidence="3">Belongs to the helicase family. RecQ subfamily.</text>
</comment>
<dbReference type="GO" id="GO:0046872">
    <property type="term" value="F:metal ion binding"/>
    <property type="evidence" value="ECO:0007669"/>
    <property type="project" value="UniProtKB-KW"/>
</dbReference>
<evidence type="ECO:0000256" key="2">
    <source>
        <dbReference type="ARBA" id="ARBA00001947"/>
    </source>
</evidence>
<dbReference type="CDD" id="cd18794">
    <property type="entry name" value="SF2_C_RecQ"/>
    <property type="match status" value="1"/>
</dbReference>
<dbReference type="GO" id="GO:0016787">
    <property type="term" value="F:hydrolase activity"/>
    <property type="evidence" value="ECO:0007669"/>
    <property type="project" value="UniProtKB-KW"/>
</dbReference>
<dbReference type="GO" id="GO:0005737">
    <property type="term" value="C:cytoplasm"/>
    <property type="evidence" value="ECO:0007669"/>
    <property type="project" value="TreeGrafter"/>
</dbReference>
<dbReference type="InterPro" id="IPR004589">
    <property type="entry name" value="DNA_helicase_ATP-dep_RecQ"/>
</dbReference>
<comment type="cofactor">
    <cofactor evidence="2">
        <name>Zn(2+)</name>
        <dbReference type="ChEBI" id="CHEBI:29105"/>
    </cofactor>
</comment>
<evidence type="ECO:0000256" key="12">
    <source>
        <dbReference type="ARBA" id="ARBA00023172"/>
    </source>
</evidence>
<evidence type="ECO:0000256" key="10">
    <source>
        <dbReference type="ARBA" id="ARBA00022840"/>
    </source>
</evidence>
<dbReference type="GO" id="GO:0006260">
    <property type="term" value="P:DNA replication"/>
    <property type="evidence" value="ECO:0007669"/>
    <property type="project" value="InterPro"/>
</dbReference>
<dbReference type="Pfam" id="PF16124">
    <property type="entry name" value="RecQ_Zn_bind"/>
    <property type="match status" value="1"/>
</dbReference>
<evidence type="ECO:0000256" key="1">
    <source>
        <dbReference type="ARBA" id="ARBA00001946"/>
    </source>
</evidence>
<dbReference type="PANTHER" id="PTHR13710:SF105">
    <property type="entry name" value="ATP-DEPENDENT DNA HELICASE Q1"/>
    <property type="match status" value="1"/>
</dbReference>
<dbReference type="InterPro" id="IPR014001">
    <property type="entry name" value="Helicase_ATP-bd"/>
</dbReference>
<dbReference type="FunFam" id="3.40.50.300:FF:001746">
    <property type="entry name" value="ATP-dependent DNA helicase recQ"/>
    <property type="match status" value="1"/>
</dbReference>
<evidence type="ECO:0000256" key="9">
    <source>
        <dbReference type="ARBA" id="ARBA00022833"/>
    </source>
</evidence>
<dbReference type="InterPro" id="IPR018982">
    <property type="entry name" value="RQC_domain"/>
</dbReference>
<dbReference type="GO" id="GO:0043590">
    <property type="term" value="C:bacterial nucleoid"/>
    <property type="evidence" value="ECO:0007669"/>
    <property type="project" value="TreeGrafter"/>
</dbReference>
<proteinExistence type="inferred from homology"/>
<name>A0A1H9T7J9_9LACT</name>
<dbReference type="Pfam" id="PF00270">
    <property type="entry name" value="DEAD"/>
    <property type="match status" value="1"/>
</dbReference>
<dbReference type="InterPro" id="IPR011545">
    <property type="entry name" value="DEAD/DEAH_box_helicase_dom"/>
</dbReference>
<evidence type="ECO:0000259" key="18">
    <source>
        <dbReference type="PROSITE" id="PS51192"/>
    </source>
</evidence>
<dbReference type="SMART" id="SM00490">
    <property type="entry name" value="HELICc"/>
    <property type="match status" value="1"/>
</dbReference>
<protein>
    <recommendedName>
        <fullName evidence="16">DNA helicase RecQ</fullName>
        <ecNumber evidence="16">5.6.2.4</ecNumber>
    </recommendedName>
</protein>
<dbReference type="GO" id="GO:0006310">
    <property type="term" value="P:DNA recombination"/>
    <property type="evidence" value="ECO:0007669"/>
    <property type="project" value="UniProtKB-UniRule"/>
</dbReference>
<dbReference type="STRING" id="142588.SAMN04488559_11131"/>
<dbReference type="GO" id="GO:0003677">
    <property type="term" value="F:DNA binding"/>
    <property type="evidence" value="ECO:0007669"/>
    <property type="project" value="UniProtKB-KW"/>
</dbReference>
<dbReference type="SUPFAM" id="SSF52540">
    <property type="entry name" value="P-loop containing nucleoside triphosphate hydrolases"/>
    <property type="match status" value="1"/>
</dbReference>
<dbReference type="NCBIfam" id="TIGR01389">
    <property type="entry name" value="recQ"/>
    <property type="match status" value="1"/>
</dbReference>
<feature type="domain" description="Helicase ATP-binding" evidence="18">
    <location>
        <begin position="26"/>
        <end position="195"/>
    </location>
</feature>
<evidence type="ECO:0000256" key="13">
    <source>
        <dbReference type="ARBA" id="ARBA00023204"/>
    </source>
</evidence>
<evidence type="ECO:0000256" key="16">
    <source>
        <dbReference type="NCBIfam" id="TIGR01389"/>
    </source>
</evidence>
<dbReference type="InterPro" id="IPR027417">
    <property type="entry name" value="P-loop_NTPase"/>
</dbReference>
<evidence type="ECO:0000256" key="4">
    <source>
        <dbReference type="ARBA" id="ARBA00022723"/>
    </source>
</evidence>
<dbReference type="OrthoDB" id="9763310at2"/>
<dbReference type="InterPro" id="IPR001650">
    <property type="entry name" value="Helicase_C-like"/>
</dbReference>
<dbReference type="InterPro" id="IPR036390">
    <property type="entry name" value="WH_DNA-bd_sf"/>
</dbReference>
<evidence type="ECO:0000256" key="11">
    <source>
        <dbReference type="ARBA" id="ARBA00023125"/>
    </source>
</evidence>
<evidence type="ECO:0000256" key="14">
    <source>
        <dbReference type="ARBA" id="ARBA00023235"/>
    </source>
</evidence>
<keyword evidence="4" id="KW-0479">Metal-binding</keyword>
<dbReference type="InterPro" id="IPR032284">
    <property type="entry name" value="RecQ_Zn-bd"/>
</dbReference>
<sequence length="590" mass="67102">MLNDALSVLKQNFGYDHFREGQEQAITQLLAGKNTLAIMPTGGGKSLCYQVPALLFDHLTIVVSPLISLMKDQVDALNEQGIAATFINSTLSSAETNHRLDLAATGKLKMLYIAPERIATEGFNRLLNEVTISLIAIDEAHCISQWGHDFRPSYLHLCDAIEQIQPKPLLVALTATATPSVSEDIMKLLQIPAENKVQTGFERDNLKFMQIKGQDRDAYLLDYIRTNHKQSGIVYAATRKEIERLYELLQKNRIKVGKYHGGMSDTERNHWQEQFLYDDIQVMVATNAFGMGINKSNVRYVIHYQMPRNIEAYYQEAGRAGRDGLPSDCILLFAPQDMRIQQFLIEQSDMEEERKQNEYAKLRKMTQYGYTEICLQRYIVQYFGEEGSDCGKCGNCLDTREAIDITEDAQKVFSCVKRMGERFGKAMVTKVLTGSADQKIKQWQFESLSTYGLMKAVSQKEVMQLIDYLTAERYLMPLDGQFPTLKLTHEAVAVLKGQQKVTRKQARKVVQVAVDDVLFDRLREIRKDLATEQKVPPYVIFSDESLREMCHYLPKDDQAFLAIKGVGQNKLEKYGEIFMAAIANAPEVEE</sequence>
<dbReference type="GO" id="GO:0043138">
    <property type="term" value="F:3'-5' DNA helicase activity"/>
    <property type="evidence" value="ECO:0007669"/>
    <property type="project" value="UniProtKB-EC"/>
</dbReference>
<dbReference type="Pfam" id="PF09382">
    <property type="entry name" value="RQC"/>
    <property type="match status" value="1"/>
</dbReference>
<evidence type="ECO:0000256" key="15">
    <source>
        <dbReference type="ARBA" id="ARBA00034617"/>
    </source>
</evidence>
<keyword evidence="5" id="KW-0547">Nucleotide-binding</keyword>
<dbReference type="GO" id="GO:0009378">
    <property type="term" value="F:four-way junction helicase activity"/>
    <property type="evidence" value="ECO:0007669"/>
    <property type="project" value="TreeGrafter"/>
</dbReference>
<evidence type="ECO:0000313" key="21">
    <source>
        <dbReference type="Proteomes" id="UP000198948"/>
    </source>
</evidence>
<dbReference type="SMART" id="SM00956">
    <property type="entry name" value="RQC"/>
    <property type="match status" value="1"/>
</dbReference>
<evidence type="ECO:0000313" key="20">
    <source>
        <dbReference type="EMBL" id="SER93128.1"/>
    </source>
</evidence>
<feature type="domain" description="Helicase C-terminal" evidence="19">
    <location>
        <begin position="219"/>
        <end position="366"/>
    </location>
</feature>
<dbReference type="NCBIfam" id="TIGR00614">
    <property type="entry name" value="recQ_fam"/>
    <property type="match status" value="1"/>
</dbReference>
<dbReference type="FunFam" id="3.40.50.300:FF:000296">
    <property type="entry name" value="ATP-dependent DNA helicase RecQ"/>
    <property type="match status" value="1"/>
</dbReference>
<accession>A0A1H9T7J9</accession>
<dbReference type="EC" id="5.6.2.4" evidence="16"/>
<dbReference type="GO" id="GO:0030894">
    <property type="term" value="C:replisome"/>
    <property type="evidence" value="ECO:0007669"/>
    <property type="project" value="TreeGrafter"/>
</dbReference>
<reference evidence="20 21" key="1">
    <citation type="submission" date="2016-10" db="EMBL/GenBank/DDBJ databases">
        <authorList>
            <person name="de Groot N.N."/>
        </authorList>
    </citation>
    <scope>NUCLEOTIDE SEQUENCE [LARGE SCALE GENOMIC DNA]</scope>
    <source>
        <strain evidence="20 21">DSM 13760</strain>
    </source>
</reference>
<keyword evidence="11" id="KW-0238">DNA-binding</keyword>
<dbReference type="SUPFAM" id="SSF46785">
    <property type="entry name" value="Winged helix' DNA-binding domain"/>
    <property type="match status" value="1"/>
</dbReference>
<evidence type="ECO:0000259" key="19">
    <source>
        <dbReference type="PROSITE" id="PS51194"/>
    </source>
</evidence>
<comment type="cofactor">
    <cofactor evidence="1">
        <name>Mg(2+)</name>
        <dbReference type="ChEBI" id="CHEBI:18420"/>
    </cofactor>
</comment>
<dbReference type="InterPro" id="IPR010997">
    <property type="entry name" value="HRDC-like_sf"/>
</dbReference>
<keyword evidence="6" id="KW-0227">DNA damage</keyword>
<dbReference type="PROSITE" id="PS51192">
    <property type="entry name" value="HELICASE_ATP_BIND_1"/>
    <property type="match status" value="1"/>
</dbReference>
<gene>
    <name evidence="20" type="ORF">SAMN04488559_11131</name>
</gene>
<keyword evidence="13" id="KW-0234">DNA repair</keyword>
<keyword evidence="9" id="KW-0862">Zinc</keyword>
<dbReference type="InterPro" id="IPR006293">
    <property type="entry name" value="DNA_helicase_ATP-dep_RecQ_bac"/>
</dbReference>
<dbReference type="InterPro" id="IPR036388">
    <property type="entry name" value="WH-like_DNA-bd_sf"/>
</dbReference>
<dbReference type="SUPFAM" id="SSF47819">
    <property type="entry name" value="HRDC-like"/>
    <property type="match status" value="1"/>
</dbReference>
<keyword evidence="8 20" id="KW-0347">Helicase</keyword>
<dbReference type="Gene3D" id="3.40.50.300">
    <property type="entry name" value="P-loop containing nucleotide triphosphate hydrolases"/>
    <property type="match status" value="2"/>
</dbReference>
<evidence type="ECO:0000256" key="7">
    <source>
        <dbReference type="ARBA" id="ARBA00022801"/>
    </source>
</evidence>
<evidence type="ECO:0000256" key="5">
    <source>
        <dbReference type="ARBA" id="ARBA00022741"/>
    </source>
</evidence>
<dbReference type="SMART" id="SM00341">
    <property type="entry name" value="HRDC"/>
    <property type="match status" value="1"/>
</dbReference>
<dbReference type="Proteomes" id="UP000198948">
    <property type="component" value="Unassembled WGS sequence"/>
</dbReference>
<dbReference type="Pfam" id="PF00271">
    <property type="entry name" value="Helicase_C"/>
    <property type="match status" value="1"/>
</dbReference>
<keyword evidence="7" id="KW-0378">Hydrolase</keyword>
<keyword evidence="12" id="KW-0233">DNA recombination</keyword>
<evidence type="ECO:0000256" key="3">
    <source>
        <dbReference type="ARBA" id="ARBA00005446"/>
    </source>
</evidence>